<organism evidence="1">
    <name type="scientific">freshwater metagenome</name>
    <dbReference type="NCBI Taxonomy" id="449393"/>
    <lineage>
        <taxon>unclassified sequences</taxon>
        <taxon>metagenomes</taxon>
        <taxon>ecological metagenomes</taxon>
    </lineage>
</organism>
<dbReference type="AlphaFoldDB" id="A0A6J6UJ12"/>
<name>A0A6J6UJ12_9ZZZZ</name>
<sequence>MPLLPTAATAMTPGQLAGVKPEVFALLLPAATTTTVPRAIAAEMAVSSAMLQALAPPRDMLITRAGVGFAGMPVIDPPDAHVMPATMSDV</sequence>
<reference evidence="1" key="1">
    <citation type="submission" date="2020-05" db="EMBL/GenBank/DDBJ databases">
        <authorList>
            <person name="Chiriac C."/>
            <person name="Salcher M."/>
            <person name="Ghai R."/>
            <person name="Kavagutti S V."/>
        </authorList>
    </citation>
    <scope>NUCLEOTIDE SEQUENCE</scope>
</reference>
<dbReference type="EMBL" id="CAEZYW010000334">
    <property type="protein sequence ID" value="CAB4759078.1"/>
    <property type="molecule type" value="Genomic_DNA"/>
</dbReference>
<gene>
    <name evidence="1" type="ORF">UFOPK2786_01733</name>
</gene>
<protein>
    <submittedName>
        <fullName evidence="1">Unannotated protein</fullName>
    </submittedName>
</protein>
<evidence type="ECO:0000313" key="1">
    <source>
        <dbReference type="EMBL" id="CAB4759078.1"/>
    </source>
</evidence>
<accession>A0A6J6UJ12</accession>
<proteinExistence type="predicted"/>